<dbReference type="PRINTS" id="PR00723">
    <property type="entry name" value="SUBTILISIN"/>
</dbReference>
<dbReference type="InterPro" id="IPR015500">
    <property type="entry name" value="Peptidase_S8_subtilisin-rel"/>
</dbReference>
<evidence type="ECO:0000313" key="8">
    <source>
        <dbReference type="EMBL" id="TGD74124.1"/>
    </source>
</evidence>
<evidence type="ECO:0000256" key="4">
    <source>
        <dbReference type="ARBA" id="ARBA00022825"/>
    </source>
</evidence>
<dbReference type="PROSITE" id="PS00136">
    <property type="entry name" value="SUBTILASE_ASP"/>
    <property type="match status" value="1"/>
</dbReference>
<comment type="caution">
    <text evidence="8">The sequence shown here is derived from an EMBL/GenBank/DDBJ whole genome shotgun (WGS) entry which is preliminary data.</text>
</comment>
<dbReference type="InterPro" id="IPR050131">
    <property type="entry name" value="Peptidase_S8_subtilisin-like"/>
</dbReference>
<organism evidence="8 9">
    <name type="scientific">Mangrovimicrobium sediminis</name>
    <dbReference type="NCBI Taxonomy" id="2562682"/>
    <lineage>
        <taxon>Bacteria</taxon>
        <taxon>Pseudomonadati</taxon>
        <taxon>Pseudomonadota</taxon>
        <taxon>Gammaproteobacteria</taxon>
        <taxon>Cellvibrionales</taxon>
        <taxon>Halieaceae</taxon>
        <taxon>Mangrovimicrobium</taxon>
    </lineage>
</organism>
<feature type="signal peptide" evidence="6">
    <location>
        <begin position="1"/>
        <end position="21"/>
    </location>
</feature>
<evidence type="ECO:0000256" key="6">
    <source>
        <dbReference type="SAM" id="SignalP"/>
    </source>
</evidence>
<dbReference type="PROSITE" id="PS51892">
    <property type="entry name" value="SUBTILASE"/>
    <property type="match status" value="1"/>
</dbReference>
<feature type="active site" description="Charge relay system" evidence="5">
    <location>
        <position position="494"/>
    </location>
</feature>
<evidence type="ECO:0000256" key="3">
    <source>
        <dbReference type="ARBA" id="ARBA00022801"/>
    </source>
</evidence>
<dbReference type="InterPro" id="IPR023827">
    <property type="entry name" value="Peptidase_S8_Asp-AS"/>
</dbReference>
<feature type="chain" id="PRO_5021210747" evidence="6">
    <location>
        <begin position="22"/>
        <end position="656"/>
    </location>
</feature>
<keyword evidence="9" id="KW-1185">Reference proteome</keyword>
<dbReference type="GO" id="GO:0006508">
    <property type="term" value="P:proteolysis"/>
    <property type="evidence" value="ECO:0007669"/>
    <property type="project" value="UniProtKB-KW"/>
</dbReference>
<dbReference type="Proteomes" id="UP000298050">
    <property type="component" value="Unassembled WGS sequence"/>
</dbReference>
<evidence type="ECO:0000256" key="1">
    <source>
        <dbReference type="ARBA" id="ARBA00011073"/>
    </source>
</evidence>
<gene>
    <name evidence="8" type="ORF">E4634_08305</name>
</gene>
<accession>A0A4Z0M3U1</accession>
<feature type="active site" description="Charge relay system" evidence="5">
    <location>
        <position position="296"/>
    </location>
</feature>
<dbReference type="Pfam" id="PF00082">
    <property type="entry name" value="Peptidase_S8"/>
    <property type="match status" value="1"/>
</dbReference>
<evidence type="ECO:0000259" key="7">
    <source>
        <dbReference type="Pfam" id="PF00082"/>
    </source>
</evidence>
<evidence type="ECO:0000313" key="9">
    <source>
        <dbReference type="Proteomes" id="UP000298050"/>
    </source>
</evidence>
<comment type="similarity">
    <text evidence="1 5">Belongs to the peptidase S8 family.</text>
</comment>
<dbReference type="PANTHER" id="PTHR43806">
    <property type="entry name" value="PEPTIDASE S8"/>
    <property type="match status" value="1"/>
</dbReference>
<dbReference type="InterPro" id="IPR036852">
    <property type="entry name" value="Peptidase_S8/S53_dom_sf"/>
</dbReference>
<dbReference type="GO" id="GO:0004252">
    <property type="term" value="F:serine-type endopeptidase activity"/>
    <property type="evidence" value="ECO:0007669"/>
    <property type="project" value="UniProtKB-UniRule"/>
</dbReference>
<dbReference type="AlphaFoldDB" id="A0A4Z0M3U1"/>
<dbReference type="SUPFAM" id="SSF52743">
    <property type="entry name" value="Subtilisin-like"/>
    <property type="match status" value="1"/>
</dbReference>
<dbReference type="CDD" id="cd07487">
    <property type="entry name" value="Peptidases_S8_1"/>
    <property type="match status" value="1"/>
</dbReference>
<keyword evidence="2 5" id="KW-0645">Protease</keyword>
<evidence type="ECO:0000256" key="2">
    <source>
        <dbReference type="ARBA" id="ARBA00022670"/>
    </source>
</evidence>
<dbReference type="InterPro" id="IPR000209">
    <property type="entry name" value="Peptidase_S8/S53_dom"/>
</dbReference>
<dbReference type="EMBL" id="SRLE01000006">
    <property type="protein sequence ID" value="TGD74124.1"/>
    <property type="molecule type" value="Genomic_DNA"/>
</dbReference>
<protein>
    <submittedName>
        <fullName evidence="8">Alkaline serine protease</fullName>
    </submittedName>
</protein>
<keyword evidence="6" id="KW-0732">Signal</keyword>
<keyword evidence="4 5" id="KW-0720">Serine protease</keyword>
<dbReference type="PANTHER" id="PTHR43806:SF65">
    <property type="entry name" value="SERINE PROTEASE APRX"/>
    <property type="match status" value="1"/>
</dbReference>
<feature type="domain" description="Peptidase S8/S53" evidence="7">
    <location>
        <begin position="247"/>
        <end position="533"/>
    </location>
</feature>
<name>A0A4Z0M3U1_9GAMM</name>
<dbReference type="Gene3D" id="3.40.50.200">
    <property type="entry name" value="Peptidase S8/S53 domain"/>
    <property type="match status" value="1"/>
</dbReference>
<sequence length="656" mass="70046">MFTVRRLLALLLCLATTQAAGEPERHRLHVMLQGDSATAMARLVESTGGTLTHQLPVIRAVGARLTRDQLEQILASDQVQRYIDDLALEDQPGQETPAEAPLPECDVAGAVEIKRIAGGLAWPVFNKLNKPAQLERVELDWPQALGRLTSLSLGGKPLGVGDTPGNSPLTISAGRDAIVASGDVAELALGFEHPMPTTLAQRDIGLTAHFRGGCETRLIPGYDDNLTDYYFAEVTGADQLHLEGVRGSGVTVAVLDSGLWEHADLALDTAGKTRVPVRYDAIAGKEVDEAFDESGHGTHLASAIANSSPTVRQGAKVGGYRGIAPDARIIPIKAFNEAGQGSMLDIVRGIQWAVDNRERYDIRILNLSFSARPRWPYFLDPINQAVMQAWASGIVVIAAAGNEGPEPMSVGSPGNTPYIITVGAITDSWTPLDRSDDYIPDFSSRGPTPEAHIKPDLVAPGGHITGRIRPQSSLTLEHPEYALDADTFVLTGSSQAAAVVSGLVALLLQIEPQLSADDIKCKLLSGADLAINADGLLAYSPFDQGHGYVNIVRSILIGNVGCGNTDLDLAADIAMQEHFEGPAIVDGKGRITLPGLEHILSPVTPAKGSSDTRAWGVKNHVERLPPDFTSAPDAPFDWIGQYQEEGRRVRALTEQP</sequence>
<reference evidence="8 9" key="1">
    <citation type="submission" date="2019-04" db="EMBL/GenBank/DDBJ databases">
        <title>Taxonomy of novel Haliea sp. from mangrove soil of West Coast of India.</title>
        <authorList>
            <person name="Verma A."/>
            <person name="Kumar P."/>
            <person name="Krishnamurthi S."/>
        </authorList>
    </citation>
    <scope>NUCLEOTIDE SEQUENCE [LARGE SCALE GENOMIC DNA]</scope>
    <source>
        <strain evidence="8 9">SAOS-164</strain>
    </source>
</reference>
<dbReference type="OrthoDB" id="9795680at2"/>
<feature type="active site" description="Charge relay system" evidence="5">
    <location>
        <position position="256"/>
    </location>
</feature>
<proteinExistence type="inferred from homology"/>
<evidence type="ECO:0000256" key="5">
    <source>
        <dbReference type="PROSITE-ProRule" id="PRU01240"/>
    </source>
</evidence>
<dbReference type="RefSeq" id="WP_135442711.1">
    <property type="nucleotide sequence ID" value="NZ_SRLE01000006.1"/>
</dbReference>
<keyword evidence="3 5" id="KW-0378">Hydrolase</keyword>